<dbReference type="PROSITE" id="PS00086">
    <property type="entry name" value="CYTOCHROME_P450"/>
    <property type="match status" value="1"/>
</dbReference>
<reference evidence="9 10" key="1">
    <citation type="submission" date="2019-05" db="EMBL/GenBank/DDBJ databases">
        <authorList>
            <person name="Lee S.D."/>
        </authorList>
    </citation>
    <scope>NUCLEOTIDE SEQUENCE [LARGE SCALE GENOMIC DNA]</scope>
    <source>
        <strain evidence="9 10">YC2-7</strain>
    </source>
</reference>
<reference evidence="9 10" key="2">
    <citation type="submission" date="2020-06" db="EMBL/GenBank/DDBJ databases">
        <title>Antribacter stalactiti gen. nov., sp. nov., a new member of the family Nacardiaceae isolated from a cave.</title>
        <authorList>
            <person name="Kim I.S."/>
        </authorList>
    </citation>
    <scope>NUCLEOTIDE SEQUENCE [LARGE SCALE GENOMIC DNA]</scope>
    <source>
        <strain evidence="9 10">YC2-7</strain>
    </source>
</reference>
<comment type="cofactor">
    <cofactor evidence="1">
        <name>heme</name>
        <dbReference type="ChEBI" id="CHEBI:30413"/>
    </cofactor>
</comment>
<dbReference type="CDD" id="cd20625">
    <property type="entry name" value="CYP164-like"/>
    <property type="match status" value="1"/>
</dbReference>
<evidence type="ECO:0000256" key="1">
    <source>
        <dbReference type="ARBA" id="ARBA00001971"/>
    </source>
</evidence>
<proteinExistence type="inferred from homology"/>
<dbReference type="PRINTS" id="PR00359">
    <property type="entry name" value="BP450"/>
</dbReference>
<dbReference type="PANTHER" id="PTHR46696:SF1">
    <property type="entry name" value="CYTOCHROME P450 YJIB-RELATED"/>
    <property type="match status" value="1"/>
</dbReference>
<sequence>MTTPIAVTSPVERDEESGAFIVSGFDEVAAVVRSLSWSSDPRRNSLAPAEMQQLPSTIVLFMDPPDHTRLRRLVSPAFTPRAIERLRPRIRAVVDAALSGLDDDIELMSDFAYVVPLAVIAELLDVGAEGAEMFQDLTPDLVRMLEFDSTAEDLEASIDASMDLMMWLTPIIADRKQHPGDDFISSMLEGGLTVDEVISMCVLLLAAGHETTANVIGNGTLAVLRNPDQRAHLLTDPARAVEELLRMEGPIKVAGRTAVEDVELAGVHIPAGSFALLALDRANVDPRRFDDPLRLDLSREPQGHLAFGGGPHFCLGAALARLEAIEALTGLFTRFPDLRLAERDAVWRDSTTFHALNELHLRSHA</sequence>
<evidence type="ECO:0000256" key="3">
    <source>
        <dbReference type="ARBA" id="ARBA00022617"/>
    </source>
</evidence>
<keyword evidence="6 8" id="KW-0408">Iron</keyword>
<evidence type="ECO:0000256" key="5">
    <source>
        <dbReference type="ARBA" id="ARBA00023002"/>
    </source>
</evidence>
<keyword evidence="10" id="KW-1185">Reference proteome</keyword>
<dbReference type="EMBL" id="VCQU01000004">
    <property type="protein sequence ID" value="NMN95920.1"/>
    <property type="molecule type" value="Genomic_DNA"/>
</dbReference>
<evidence type="ECO:0000313" key="9">
    <source>
        <dbReference type="EMBL" id="NMN95920.1"/>
    </source>
</evidence>
<dbReference type="Proteomes" id="UP000535543">
    <property type="component" value="Unassembled WGS sequence"/>
</dbReference>
<dbReference type="AlphaFoldDB" id="A0A848KI56"/>
<evidence type="ECO:0000256" key="6">
    <source>
        <dbReference type="ARBA" id="ARBA00023004"/>
    </source>
</evidence>
<dbReference type="InterPro" id="IPR001128">
    <property type="entry name" value="Cyt_P450"/>
</dbReference>
<evidence type="ECO:0000256" key="2">
    <source>
        <dbReference type="ARBA" id="ARBA00010617"/>
    </source>
</evidence>
<gene>
    <name evidence="9" type="ORF">FGL95_12840</name>
</gene>
<organism evidence="9 10">
    <name type="scientific">Antrihabitans stalactiti</name>
    <dbReference type="NCBI Taxonomy" id="2584121"/>
    <lineage>
        <taxon>Bacteria</taxon>
        <taxon>Bacillati</taxon>
        <taxon>Actinomycetota</taxon>
        <taxon>Actinomycetes</taxon>
        <taxon>Mycobacteriales</taxon>
        <taxon>Nocardiaceae</taxon>
        <taxon>Antrihabitans</taxon>
    </lineage>
</organism>
<keyword evidence="7 8" id="KW-0503">Monooxygenase</keyword>
<evidence type="ECO:0000313" key="10">
    <source>
        <dbReference type="Proteomes" id="UP000535543"/>
    </source>
</evidence>
<dbReference type="GO" id="GO:0004497">
    <property type="term" value="F:monooxygenase activity"/>
    <property type="evidence" value="ECO:0007669"/>
    <property type="project" value="UniProtKB-KW"/>
</dbReference>
<keyword evidence="3 8" id="KW-0349">Heme</keyword>
<comment type="similarity">
    <text evidence="2 8">Belongs to the cytochrome P450 family.</text>
</comment>
<dbReference type="InterPro" id="IPR002397">
    <property type="entry name" value="Cyt_P450_B"/>
</dbReference>
<dbReference type="PANTHER" id="PTHR46696">
    <property type="entry name" value="P450, PUTATIVE (EUROFUNG)-RELATED"/>
    <property type="match status" value="1"/>
</dbReference>
<keyword evidence="5 8" id="KW-0560">Oxidoreductase</keyword>
<evidence type="ECO:0000256" key="7">
    <source>
        <dbReference type="ARBA" id="ARBA00023033"/>
    </source>
</evidence>
<evidence type="ECO:0000256" key="8">
    <source>
        <dbReference type="RuleBase" id="RU000461"/>
    </source>
</evidence>
<dbReference type="PRINTS" id="PR00385">
    <property type="entry name" value="P450"/>
</dbReference>
<accession>A0A848KI56</accession>
<dbReference type="RefSeq" id="WP_169587339.1">
    <property type="nucleotide sequence ID" value="NZ_VCQU01000004.1"/>
</dbReference>
<dbReference type="Pfam" id="PF00067">
    <property type="entry name" value="p450"/>
    <property type="match status" value="1"/>
</dbReference>
<dbReference type="SUPFAM" id="SSF48264">
    <property type="entry name" value="Cytochrome P450"/>
    <property type="match status" value="1"/>
</dbReference>
<keyword evidence="4 8" id="KW-0479">Metal-binding</keyword>
<protein>
    <submittedName>
        <fullName evidence="9">Cytochrome P450</fullName>
    </submittedName>
</protein>
<dbReference type="GO" id="GO:0016705">
    <property type="term" value="F:oxidoreductase activity, acting on paired donors, with incorporation or reduction of molecular oxygen"/>
    <property type="evidence" value="ECO:0007669"/>
    <property type="project" value="InterPro"/>
</dbReference>
<evidence type="ECO:0000256" key="4">
    <source>
        <dbReference type="ARBA" id="ARBA00022723"/>
    </source>
</evidence>
<dbReference type="InterPro" id="IPR036396">
    <property type="entry name" value="Cyt_P450_sf"/>
</dbReference>
<dbReference type="InterPro" id="IPR017972">
    <property type="entry name" value="Cyt_P450_CS"/>
</dbReference>
<dbReference type="GO" id="GO:0005506">
    <property type="term" value="F:iron ion binding"/>
    <property type="evidence" value="ECO:0007669"/>
    <property type="project" value="InterPro"/>
</dbReference>
<dbReference type="Gene3D" id="1.10.630.10">
    <property type="entry name" value="Cytochrome P450"/>
    <property type="match status" value="1"/>
</dbReference>
<dbReference type="GO" id="GO:0020037">
    <property type="term" value="F:heme binding"/>
    <property type="evidence" value="ECO:0007669"/>
    <property type="project" value="InterPro"/>
</dbReference>
<dbReference type="FunFam" id="1.10.630.10:FF:000018">
    <property type="entry name" value="Cytochrome P450 monooxygenase"/>
    <property type="match status" value="1"/>
</dbReference>
<name>A0A848KI56_9NOCA</name>
<comment type="caution">
    <text evidence="9">The sequence shown here is derived from an EMBL/GenBank/DDBJ whole genome shotgun (WGS) entry which is preliminary data.</text>
</comment>